<accession>A0A1Q9E838</accession>
<gene>
    <name evidence="2" type="ORF">AK812_SmicGene13451</name>
</gene>
<organism evidence="2 3">
    <name type="scientific">Symbiodinium microadriaticum</name>
    <name type="common">Dinoflagellate</name>
    <name type="synonym">Zooxanthella microadriatica</name>
    <dbReference type="NCBI Taxonomy" id="2951"/>
    <lineage>
        <taxon>Eukaryota</taxon>
        <taxon>Sar</taxon>
        <taxon>Alveolata</taxon>
        <taxon>Dinophyceae</taxon>
        <taxon>Suessiales</taxon>
        <taxon>Symbiodiniaceae</taxon>
        <taxon>Symbiodinium</taxon>
    </lineage>
</organism>
<dbReference type="InterPro" id="IPR022086">
    <property type="entry name" value="IMCp"/>
</dbReference>
<evidence type="ECO:0000259" key="1">
    <source>
        <dbReference type="PROSITE" id="PS51186"/>
    </source>
</evidence>
<evidence type="ECO:0000313" key="2">
    <source>
        <dbReference type="EMBL" id="OLQ03589.1"/>
    </source>
</evidence>
<evidence type="ECO:0000313" key="3">
    <source>
        <dbReference type="Proteomes" id="UP000186817"/>
    </source>
</evidence>
<reference evidence="2 3" key="1">
    <citation type="submission" date="2016-02" db="EMBL/GenBank/DDBJ databases">
        <title>Genome analysis of coral dinoflagellate symbionts highlights evolutionary adaptations to a symbiotic lifestyle.</title>
        <authorList>
            <person name="Aranda M."/>
            <person name="Li Y."/>
            <person name="Liew Y.J."/>
            <person name="Baumgarten S."/>
            <person name="Simakov O."/>
            <person name="Wilson M."/>
            <person name="Piel J."/>
            <person name="Ashoor H."/>
            <person name="Bougouffa S."/>
            <person name="Bajic V.B."/>
            <person name="Ryu T."/>
            <person name="Ravasi T."/>
            <person name="Bayer T."/>
            <person name="Micklem G."/>
            <person name="Kim H."/>
            <person name="Bhak J."/>
            <person name="Lajeunesse T.C."/>
            <person name="Voolstra C.R."/>
        </authorList>
    </citation>
    <scope>NUCLEOTIDE SEQUENCE [LARGE SCALE GENOMIC DNA]</scope>
    <source>
        <strain evidence="2 3">CCMP2467</strain>
    </source>
</reference>
<dbReference type="PROSITE" id="PS51186">
    <property type="entry name" value="GNAT"/>
    <property type="match status" value="1"/>
</dbReference>
<dbReference type="OrthoDB" id="448535at2759"/>
<dbReference type="Pfam" id="PF12314">
    <property type="entry name" value="IMCp"/>
    <property type="match status" value="3"/>
</dbReference>
<dbReference type="AlphaFoldDB" id="A0A1Q9E838"/>
<comment type="caution">
    <text evidence="2">The sequence shown here is derived from an EMBL/GenBank/DDBJ whole genome shotgun (WGS) entry which is preliminary data.</text>
</comment>
<proteinExistence type="predicted"/>
<dbReference type="Proteomes" id="UP000186817">
    <property type="component" value="Unassembled WGS sequence"/>
</dbReference>
<name>A0A1Q9E838_SYMMI</name>
<protein>
    <recommendedName>
        <fullName evidence="1">N-acetyltransferase domain-containing protein</fullName>
    </recommendedName>
</protein>
<dbReference type="GO" id="GO:0016747">
    <property type="term" value="F:acyltransferase activity, transferring groups other than amino-acyl groups"/>
    <property type="evidence" value="ECO:0007669"/>
    <property type="project" value="InterPro"/>
</dbReference>
<feature type="domain" description="N-acetyltransferase" evidence="1">
    <location>
        <begin position="228"/>
        <end position="430"/>
    </location>
</feature>
<dbReference type="InterPro" id="IPR000182">
    <property type="entry name" value="GNAT_dom"/>
</dbReference>
<dbReference type="InterPro" id="IPR016181">
    <property type="entry name" value="Acyl_CoA_acyltransferase"/>
</dbReference>
<keyword evidence="3" id="KW-1185">Reference proteome</keyword>
<dbReference type="SUPFAM" id="SSF55729">
    <property type="entry name" value="Acyl-CoA N-acyltransferases (Nat)"/>
    <property type="match status" value="1"/>
</dbReference>
<sequence length="650" mass="72371">MSYSLPRALPFGPCKWPVSRDSAVLSDLRVALAQPETRAMWGSCRPGRPGPKLEGHGVLAAGALRAQAMASGPCVEPCANPPMQEVQIEEQIVEVPTVLYQEKVVEVPKIQETILLKQVPRVEMNWHLTMGTFRVFEPMAALLMLCWASRAFLWWPVREPKVARYGLVDKLRAKGNRAKPQLRQVDGPVPLSSALPPGSTAPELRARAHRLIDGQPDLLDTVKKSSDFLLVPMQPEDAQDLADLQEEWFPKESCRGGEPWCAQLLRHPGVIAFKATIPQDETAAPVGIVVALASREAIEEFAGEDTADMLRADVARPKYIAWDSADGRELGYVLSLGSLGELRRRGLASALLRRAMSALRTAAKPREELFGGTGGPKDTSLRAVALHLAGYNRVARACYERAGFELLKEEPDCYAGAGREKHSSLLQPGRFIVHSLAALGSLWQILAAKVQEVTKEVARPVYEVTEKIVEVPHVLIQERIEEVPKIEYVNLVKQIPKTQVREVQKQVGVPVYQCRERVVEVPTAMVAEQMVEVPQVHVEELVKEVARPEVQVVAKPIEKPVNEYVERVVEIPHTTIQECIVEVPKVEVHELVKQVPRHEVQVVDKQVETVEVQYVEKVVEVPHVIYEEKIVEVPTVEVREVIKQVSKPEA</sequence>
<dbReference type="EMBL" id="LSRX01000232">
    <property type="protein sequence ID" value="OLQ03589.1"/>
    <property type="molecule type" value="Genomic_DNA"/>
</dbReference>
<dbReference type="Gene3D" id="3.40.630.30">
    <property type="match status" value="1"/>
</dbReference>